<accession>E4NQP2</accession>
<protein>
    <submittedName>
        <fullName evidence="4 5">5'-nucleotidase</fullName>
    </submittedName>
</protein>
<evidence type="ECO:0000259" key="2">
    <source>
        <dbReference type="Pfam" id="PF00149"/>
    </source>
</evidence>
<dbReference type="AlphaFoldDB" id="E4NQP2"/>
<keyword evidence="6" id="KW-1185">Reference proteome</keyword>
<dbReference type="EMBL" id="AOHT01000010">
    <property type="protein sequence ID" value="ELY30239.1"/>
    <property type="molecule type" value="Genomic_DNA"/>
</dbReference>
<dbReference type="InterPro" id="IPR036907">
    <property type="entry name" value="5'-Nucleotdase_C_sf"/>
</dbReference>
<proteinExistence type="predicted"/>
<dbReference type="STRING" id="469382.Hbor_11400"/>
<organism evidence="4 6">
    <name type="scientific">Halogeometricum borinquense (strain ATCC 700274 / DSM 11551 / JCM 10706 / KCTC 4070 / PR3)</name>
    <dbReference type="NCBI Taxonomy" id="469382"/>
    <lineage>
        <taxon>Archaea</taxon>
        <taxon>Methanobacteriati</taxon>
        <taxon>Methanobacteriota</taxon>
        <taxon>Stenosarchaea group</taxon>
        <taxon>Halobacteria</taxon>
        <taxon>Halobacteriales</taxon>
        <taxon>Haloferacaceae</taxon>
        <taxon>Halogeometricum</taxon>
    </lineage>
</organism>
<sequence length="467" mass="50425">MPRLLHYSDIENVYDDPERTGCLSGCVQSLSGDDALICGTGDTTSPGVLALVERGRQSLDFFRAVDADLDTFGNHDFDYGPEATRGVVADSPQTWVSANVYDDNGDRFAPTHVVPYTVREVNGARVGFTGVTDPATPSLNPMAGELTFTDPYAAAEEAIDHLRDEGVDYVVILSHLGGGDDELAARVDADVILGGHVHSERHEYVEETLLLRPGANGHVVFEVELSDEEGADSRTKTRATATRHETADAPVDEALAEMLRGRVEAAELNDVVATVNDPLDRTEETVFGGECAIGNFVADAYRWSMETDVGLQNSGGIRNGPPLSGEVTIADLVSVIPFEEHVVVAELTGEELTAVFRECAAATVDFGEPHWWQGHLSGVELVWDDDREAVVSARVGGEPVAPDSTYTVATSDYVLHTDHEFPTIEAHHRAAEGDIQYEVLADYAREVGITSETDGRIQRLSETAADD</sequence>
<evidence type="ECO:0000313" key="4">
    <source>
        <dbReference type="EMBL" id="ADQ66730.1"/>
    </source>
</evidence>
<gene>
    <name evidence="4" type="ordered locus">Hbor_11400</name>
    <name evidence="5" type="ORF">C499_03198</name>
</gene>
<evidence type="ECO:0000259" key="3">
    <source>
        <dbReference type="Pfam" id="PF02872"/>
    </source>
</evidence>
<dbReference type="InterPro" id="IPR006179">
    <property type="entry name" value="5_nucleotidase/apyrase"/>
</dbReference>
<dbReference type="GO" id="GO:0009166">
    <property type="term" value="P:nucleotide catabolic process"/>
    <property type="evidence" value="ECO:0007669"/>
    <property type="project" value="InterPro"/>
</dbReference>
<feature type="domain" description="Calcineurin-like phosphoesterase" evidence="2">
    <location>
        <begin position="4"/>
        <end position="199"/>
    </location>
</feature>
<dbReference type="InterPro" id="IPR004843">
    <property type="entry name" value="Calcineurin-like_PHP"/>
</dbReference>
<dbReference type="PANTHER" id="PTHR11575:SF24">
    <property type="entry name" value="5'-NUCLEOTIDASE"/>
    <property type="match status" value="1"/>
</dbReference>
<dbReference type="Gene3D" id="3.90.780.10">
    <property type="entry name" value="5'-Nucleotidase, C-terminal domain"/>
    <property type="match status" value="1"/>
</dbReference>
<keyword evidence="1" id="KW-0732">Signal</keyword>
<dbReference type="Proteomes" id="UP000006663">
    <property type="component" value="Chromosome"/>
</dbReference>
<dbReference type="GeneID" id="9992959"/>
<dbReference type="GO" id="GO:0016787">
    <property type="term" value="F:hydrolase activity"/>
    <property type="evidence" value="ECO:0007669"/>
    <property type="project" value="UniProtKB-KW"/>
</dbReference>
<dbReference type="SUPFAM" id="SSF55816">
    <property type="entry name" value="5'-nucleotidase (syn. UDP-sugar hydrolase), C-terminal domain"/>
    <property type="match status" value="1"/>
</dbReference>
<dbReference type="PATRIC" id="fig|469382.19.peg.631"/>
<dbReference type="Proteomes" id="UP000011585">
    <property type="component" value="Unassembled WGS sequence"/>
</dbReference>
<dbReference type="eggNOG" id="arCOG02832">
    <property type="taxonomic scope" value="Archaea"/>
</dbReference>
<evidence type="ECO:0000313" key="6">
    <source>
        <dbReference type="Proteomes" id="UP000006663"/>
    </source>
</evidence>
<evidence type="ECO:0000313" key="5">
    <source>
        <dbReference type="EMBL" id="ELY30239.1"/>
    </source>
</evidence>
<dbReference type="PANTHER" id="PTHR11575">
    <property type="entry name" value="5'-NUCLEOTIDASE-RELATED"/>
    <property type="match status" value="1"/>
</dbReference>
<dbReference type="SUPFAM" id="SSF56300">
    <property type="entry name" value="Metallo-dependent phosphatases"/>
    <property type="match status" value="1"/>
</dbReference>
<dbReference type="OrthoDB" id="21342at2157"/>
<dbReference type="Gene3D" id="3.60.21.10">
    <property type="match status" value="1"/>
</dbReference>
<dbReference type="PRINTS" id="PR01607">
    <property type="entry name" value="APYRASEFAMLY"/>
</dbReference>
<dbReference type="HOGENOM" id="CLU_005854_7_2_2"/>
<dbReference type="Pfam" id="PF00149">
    <property type="entry name" value="Metallophos"/>
    <property type="match status" value="1"/>
</dbReference>
<evidence type="ECO:0000313" key="7">
    <source>
        <dbReference type="Proteomes" id="UP000011585"/>
    </source>
</evidence>
<reference evidence="4 6" key="1">
    <citation type="journal article" date="2009" name="Stand. Genomic Sci.">
        <title>Complete genome sequence of Halogeometricum borinquense type strain (PR3).</title>
        <authorList>
            <person name="Malfatti S."/>
            <person name="Tindall B.J."/>
            <person name="Schneider S."/>
            <person name="Fahnrich R."/>
            <person name="Lapidus A."/>
            <person name="Labuttii K."/>
            <person name="Copeland A."/>
            <person name="Glavina Del Rio T."/>
            <person name="Nolan M."/>
            <person name="Chen F."/>
            <person name="Lucas S."/>
            <person name="Tice H."/>
            <person name="Cheng J.F."/>
            <person name="Bruce D."/>
            <person name="Goodwin L."/>
            <person name="Pitluck S."/>
            <person name="Anderson I."/>
            <person name="Pati A."/>
            <person name="Ivanova N."/>
            <person name="Mavromatis K."/>
            <person name="Chen A."/>
            <person name="Palaniappan K."/>
            <person name="D'haeseleer P."/>
            <person name="Goker M."/>
            <person name="Bristow J."/>
            <person name="Eisen J.A."/>
            <person name="Markowitz V."/>
            <person name="Hugenholtz P."/>
            <person name="Kyrpides N.C."/>
            <person name="Klenk H.P."/>
            <person name="Chain P."/>
        </authorList>
    </citation>
    <scope>NUCLEOTIDE SEQUENCE [LARGE SCALE GENOMIC DNA]</scope>
    <source>
        <strain evidence="6">ATCC 700274 / DSM 11551 / JCM 10706 / KCTC 4070 / PR3</strain>
        <strain evidence="4">PR 3</strain>
    </source>
</reference>
<evidence type="ECO:0000256" key="1">
    <source>
        <dbReference type="ARBA" id="ARBA00022729"/>
    </source>
</evidence>
<reference evidence="5 7" key="2">
    <citation type="journal article" date="2014" name="PLoS Genet.">
        <title>Phylogenetically driven sequencing of extremely halophilic archaea reveals strategies for static and dynamic osmo-response.</title>
        <authorList>
            <person name="Becker E.A."/>
            <person name="Seitzer P.M."/>
            <person name="Tritt A."/>
            <person name="Larsen D."/>
            <person name="Krusor M."/>
            <person name="Yao A.I."/>
            <person name="Wu D."/>
            <person name="Madern D."/>
            <person name="Eisen J.A."/>
            <person name="Darling A.E."/>
            <person name="Facciotti M.T."/>
        </authorList>
    </citation>
    <scope>NUCLEOTIDE SEQUENCE [LARGE SCALE GENOMIC DNA]</scope>
    <source>
        <strain evidence="5 7">DSM 11551</strain>
    </source>
</reference>
<dbReference type="RefSeq" id="WP_006053955.1">
    <property type="nucleotide sequence ID" value="NC_014729.1"/>
</dbReference>
<dbReference type="Pfam" id="PF02872">
    <property type="entry name" value="5_nucleotid_C"/>
    <property type="match status" value="1"/>
</dbReference>
<name>E4NQP2_HALBP</name>
<dbReference type="InterPro" id="IPR029052">
    <property type="entry name" value="Metallo-depent_PP-like"/>
</dbReference>
<dbReference type="CDD" id="cd00845">
    <property type="entry name" value="MPP_UshA_N_like"/>
    <property type="match status" value="1"/>
</dbReference>
<dbReference type="EMBL" id="CP001690">
    <property type="protein sequence ID" value="ADQ66730.1"/>
    <property type="molecule type" value="Genomic_DNA"/>
</dbReference>
<dbReference type="InterPro" id="IPR008334">
    <property type="entry name" value="5'-Nucleotdase_C"/>
</dbReference>
<feature type="domain" description="5'-Nucleotidase C-terminal" evidence="3">
    <location>
        <begin position="271"/>
        <end position="423"/>
    </location>
</feature>
<keyword evidence="4" id="KW-0378">Hydrolase</keyword>
<dbReference type="KEGG" id="hbo:Hbor_11400"/>